<accession>W2Y9U4</accession>
<proteinExistence type="predicted"/>
<dbReference type="AlphaFoldDB" id="W2Y9U4"/>
<name>W2Y9U4_PHYNI</name>
<organism evidence="2 3">
    <name type="scientific">Phytophthora nicotianae P10297</name>
    <dbReference type="NCBI Taxonomy" id="1317064"/>
    <lineage>
        <taxon>Eukaryota</taxon>
        <taxon>Sar</taxon>
        <taxon>Stramenopiles</taxon>
        <taxon>Oomycota</taxon>
        <taxon>Peronosporomycetes</taxon>
        <taxon>Peronosporales</taxon>
        <taxon>Peronosporaceae</taxon>
        <taxon>Phytophthora</taxon>
    </lineage>
</organism>
<protein>
    <submittedName>
        <fullName evidence="2">Uncharacterized protein</fullName>
    </submittedName>
</protein>
<feature type="compositionally biased region" description="Polar residues" evidence="1">
    <location>
        <begin position="1"/>
        <end position="14"/>
    </location>
</feature>
<gene>
    <name evidence="2" type="ORF">F442_19341</name>
</gene>
<evidence type="ECO:0000313" key="2">
    <source>
        <dbReference type="EMBL" id="ETP31825.1"/>
    </source>
</evidence>
<evidence type="ECO:0000256" key="1">
    <source>
        <dbReference type="SAM" id="MobiDB-lite"/>
    </source>
</evidence>
<comment type="caution">
    <text evidence="2">The sequence shown here is derived from an EMBL/GenBank/DDBJ whole genome shotgun (WGS) entry which is preliminary data.</text>
</comment>
<dbReference type="EMBL" id="ANIY01004037">
    <property type="protein sequence ID" value="ETP31825.1"/>
    <property type="molecule type" value="Genomic_DNA"/>
</dbReference>
<evidence type="ECO:0000313" key="3">
    <source>
        <dbReference type="Proteomes" id="UP000018948"/>
    </source>
</evidence>
<reference evidence="2 3" key="1">
    <citation type="submission" date="2013-11" db="EMBL/GenBank/DDBJ databases">
        <title>The Genome Sequence of Phytophthora parasitica P10297.</title>
        <authorList>
            <consortium name="The Broad Institute Genomics Platform"/>
            <person name="Russ C."/>
            <person name="Tyler B."/>
            <person name="Panabieres F."/>
            <person name="Shan W."/>
            <person name="Tripathy S."/>
            <person name="Grunwald N."/>
            <person name="Machado M."/>
            <person name="Johnson C.S."/>
            <person name="Walker B."/>
            <person name="Young S.K."/>
            <person name="Zeng Q."/>
            <person name="Gargeya S."/>
            <person name="Fitzgerald M."/>
            <person name="Haas B."/>
            <person name="Abouelleil A."/>
            <person name="Allen A.W."/>
            <person name="Alvarado L."/>
            <person name="Arachchi H.M."/>
            <person name="Berlin A.M."/>
            <person name="Chapman S.B."/>
            <person name="Gainer-Dewar J."/>
            <person name="Goldberg J."/>
            <person name="Griggs A."/>
            <person name="Gujja S."/>
            <person name="Hansen M."/>
            <person name="Howarth C."/>
            <person name="Imamovic A."/>
            <person name="Ireland A."/>
            <person name="Larimer J."/>
            <person name="McCowan C."/>
            <person name="Murphy C."/>
            <person name="Pearson M."/>
            <person name="Poon T.W."/>
            <person name="Priest M."/>
            <person name="Roberts A."/>
            <person name="Saif S."/>
            <person name="Shea T."/>
            <person name="Sisk P."/>
            <person name="Sykes S."/>
            <person name="Wortman J."/>
            <person name="Nusbaum C."/>
            <person name="Birren B."/>
        </authorList>
    </citation>
    <scope>NUCLEOTIDE SEQUENCE [LARGE SCALE GENOMIC DNA]</scope>
    <source>
        <strain evidence="2 3">P10297</strain>
    </source>
</reference>
<dbReference type="Proteomes" id="UP000018948">
    <property type="component" value="Unassembled WGS sequence"/>
</dbReference>
<feature type="region of interest" description="Disordered" evidence="1">
    <location>
        <begin position="1"/>
        <end position="53"/>
    </location>
</feature>
<sequence>MIPTRATSSAQTDASIPPTAGIDSVTYSSDEDTGNNTSRRNSEGDASMTSEVSSKYVFSETDLQEEAHRFQEEAHEQQWRFTLFKKQ</sequence>